<comment type="similarity">
    <text evidence="2">Belongs to the MAD1 family.</text>
</comment>
<dbReference type="EMBL" id="AKIJ01000002">
    <property type="protein sequence ID" value="KFG26852.1"/>
    <property type="molecule type" value="Genomic_DNA"/>
</dbReference>
<organism evidence="8">
    <name type="scientific">Nematocida ausubeli (strain ATCC PRA-371 / ERTm2)</name>
    <name type="common">Nematode killer fungus</name>
    <dbReference type="NCBI Taxonomy" id="1913371"/>
    <lineage>
        <taxon>Eukaryota</taxon>
        <taxon>Fungi</taxon>
        <taxon>Fungi incertae sedis</taxon>
        <taxon>Microsporidia</taxon>
        <taxon>Nematocida</taxon>
    </lineage>
</organism>
<dbReference type="Gene3D" id="3.30.457.60">
    <property type="match status" value="1"/>
</dbReference>
<keyword evidence="6" id="KW-0539">Nucleus</keyword>
<dbReference type="Proteomes" id="UP000005622">
    <property type="component" value="Unassembled WGS sequence"/>
</dbReference>
<sequence length="102" mass="11768">MDRREIDELNKKMSSTIDLVGNIFGYEVKLIGNNRLAIRSLYAFDEDDVFIITVTKNGMQLDMNDYLKKFEKERKLYLDGAKSLGAFLSAVTLSLFEKNTFQ</sequence>
<dbReference type="PANTHER" id="PTHR23168">
    <property type="entry name" value="MITOTIC SPINDLE ASSEMBLY CHECKPOINT PROTEIN MAD1 MITOTIC ARREST DEFICIENT-LIKE PROTEIN 1"/>
    <property type="match status" value="1"/>
</dbReference>
<comment type="subcellular location">
    <subcellularLocation>
        <location evidence="1">Nucleus</location>
    </subcellularLocation>
</comment>
<evidence type="ECO:0000256" key="2">
    <source>
        <dbReference type="ARBA" id="ARBA00008029"/>
    </source>
</evidence>
<reference evidence="9" key="2">
    <citation type="submission" date="2012-10" db="EMBL/GenBank/DDBJ databases">
        <authorList>
            <consortium name="The Broad Institute Genome Sequencing Platform"/>
            <consortium name="The Broad Institute Genome Sequencing Center for Infectious Disease"/>
            <person name="Cuomo C."/>
            <person name="Troemel E."/>
            <person name="Walker B."/>
            <person name="Young S.K."/>
            <person name="Zeng Q."/>
            <person name="Gargeya S."/>
            <person name="Fitzgerald M."/>
            <person name="Haas B."/>
            <person name="Abouelleil A."/>
            <person name="Alvarado L."/>
            <person name="Arachchi H.M."/>
            <person name="Berlin A.M."/>
            <person name="Chapman S.B."/>
            <person name="Goldberg J."/>
            <person name="Griggs A."/>
            <person name="Gujja S."/>
            <person name="Hansen M."/>
            <person name="Howarth C."/>
            <person name="Imamovic A."/>
            <person name="Larimer J."/>
            <person name="McCowan C."/>
            <person name="Murphy C."/>
            <person name="Neiman D."/>
            <person name="Pearson M."/>
            <person name="Priest M."/>
            <person name="Roberts A."/>
            <person name="Saif S."/>
            <person name="Shea T."/>
            <person name="Sisk P."/>
            <person name="Sykes S."/>
            <person name="Wortman J."/>
            <person name="Nusbaum C."/>
            <person name="Birren B."/>
        </authorList>
    </citation>
    <scope>NUCLEOTIDE SEQUENCE</scope>
    <source>
        <strain evidence="9">ERTm6</strain>
    </source>
</reference>
<dbReference type="GO" id="GO:0051315">
    <property type="term" value="P:attachment of mitotic spindle microtubules to kinetochore"/>
    <property type="evidence" value="ECO:0007669"/>
    <property type="project" value="TreeGrafter"/>
</dbReference>
<protein>
    <recommendedName>
        <fullName evidence="3">Spindle assembly checkpoint component MAD1</fullName>
    </recommendedName>
</protein>
<dbReference type="GO" id="GO:0005635">
    <property type="term" value="C:nuclear envelope"/>
    <property type="evidence" value="ECO:0007669"/>
    <property type="project" value="TreeGrafter"/>
</dbReference>
<dbReference type="EMBL" id="JH604633">
    <property type="protein sequence ID" value="EHY66438.1"/>
    <property type="molecule type" value="Genomic_DNA"/>
</dbReference>
<keyword evidence="4" id="KW-0132">Cell division</keyword>
<evidence type="ECO:0000256" key="4">
    <source>
        <dbReference type="ARBA" id="ARBA00022618"/>
    </source>
</evidence>
<dbReference type="HOGENOM" id="CLU_168440_0_0_1"/>
<dbReference type="STRING" id="944018.H8Z907"/>
<name>H8Z907_NEMA1</name>
<evidence type="ECO:0000256" key="6">
    <source>
        <dbReference type="ARBA" id="ARBA00023242"/>
    </source>
</evidence>
<dbReference type="PANTHER" id="PTHR23168:SF0">
    <property type="entry name" value="MITOTIC SPINDLE ASSEMBLY CHECKPOINT PROTEIN MAD1"/>
    <property type="match status" value="1"/>
</dbReference>
<accession>A0A086J3Y4</accession>
<dbReference type="GO" id="GO:0000776">
    <property type="term" value="C:kinetochore"/>
    <property type="evidence" value="ECO:0007669"/>
    <property type="project" value="TreeGrafter"/>
</dbReference>
<keyword evidence="7" id="KW-0131">Cell cycle</keyword>
<keyword evidence="10" id="KW-1185">Reference proteome</keyword>
<evidence type="ECO:0000313" key="10">
    <source>
        <dbReference type="Proteomes" id="UP000054524"/>
    </source>
</evidence>
<dbReference type="GO" id="GO:0007094">
    <property type="term" value="P:mitotic spindle assembly checkpoint signaling"/>
    <property type="evidence" value="ECO:0007669"/>
    <property type="project" value="InterPro"/>
</dbReference>
<gene>
    <name evidence="8" type="ORF">NERG_00078</name>
    <name evidence="9" type="ORF">NESG_01008</name>
</gene>
<dbReference type="GO" id="GO:0051301">
    <property type="term" value="P:cell division"/>
    <property type="evidence" value="ECO:0007669"/>
    <property type="project" value="UniProtKB-KW"/>
</dbReference>
<evidence type="ECO:0000256" key="5">
    <source>
        <dbReference type="ARBA" id="ARBA00022776"/>
    </source>
</evidence>
<evidence type="ECO:0000256" key="3">
    <source>
        <dbReference type="ARBA" id="ARBA00022019"/>
    </source>
</evidence>
<evidence type="ECO:0000313" key="8">
    <source>
        <dbReference type="EMBL" id="EHY66438.1"/>
    </source>
</evidence>
<proteinExistence type="inferred from homology"/>
<dbReference type="GO" id="GO:0072686">
    <property type="term" value="C:mitotic spindle"/>
    <property type="evidence" value="ECO:0007669"/>
    <property type="project" value="TreeGrafter"/>
</dbReference>
<accession>H8Z907</accession>
<keyword evidence="5" id="KW-0498">Mitosis</keyword>
<dbReference type="AlphaFoldDB" id="H8Z907"/>
<reference evidence="9 10" key="3">
    <citation type="journal article" date="2014" name="Genome Announc.">
        <title>Genome Sequence of the Microsporidian Species Nematocida sp1 Strain ERTm6 (ATCC PRA-372).</title>
        <authorList>
            <person name="Bakowski M.A."/>
            <person name="Priest M."/>
            <person name="Young S."/>
            <person name="Cuomo C.A."/>
            <person name="Troemel E.R."/>
        </authorList>
    </citation>
    <scope>NUCLEOTIDE SEQUENCE [LARGE SCALE GENOMIC DNA]</scope>
    <source>
        <strain evidence="9 10">ERTm6</strain>
    </source>
</reference>
<reference evidence="8" key="1">
    <citation type="submission" date="2011-03" db="EMBL/GenBank/DDBJ databases">
        <title>The Genome Sequence of Nematocida sp1 strain ERTm2.</title>
        <authorList>
            <consortium name="The Broad Institute Genome Sequencing Platform"/>
            <consortium name="The Broad Institute Genome Sequencing Center for Infectious Disease"/>
            <person name="Cuomo C."/>
            <person name="Troemel E."/>
            <person name="Young S.K."/>
            <person name="Zeng Q."/>
            <person name="Gargeya S."/>
            <person name="Fitzgerald M."/>
            <person name="Haas B."/>
            <person name="Abouelleil A."/>
            <person name="Alvarado L."/>
            <person name="Arachchi H.M."/>
            <person name="Berlin A."/>
            <person name="Brown A."/>
            <person name="Chapman S.B."/>
            <person name="Chen Z."/>
            <person name="Dunbar C."/>
            <person name="Freedman E."/>
            <person name="Gearin G."/>
            <person name="Gellesch M."/>
            <person name="Goldberg J."/>
            <person name="Griggs A."/>
            <person name="Gujja S."/>
            <person name="Heilman E.R."/>
            <person name="Heiman D."/>
            <person name="Howarth C."/>
            <person name="Larson L."/>
            <person name="Lui A."/>
            <person name="MacDonald P.J.P."/>
            <person name="Mehta T."/>
            <person name="Montmayeur A."/>
            <person name="Murphy C."/>
            <person name="Neiman D."/>
            <person name="Pearson M."/>
            <person name="Priest M."/>
            <person name="Roberts A."/>
            <person name="Saif S."/>
            <person name="Shea T."/>
            <person name="Shenoy N."/>
            <person name="Sisk P."/>
            <person name="Stolte C."/>
            <person name="Sykes S."/>
            <person name="White J."/>
            <person name="Yandava C."/>
            <person name="Wortman J."/>
            <person name="Nusbaum C."/>
            <person name="Birren B."/>
        </authorList>
    </citation>
    <scope>NUCLEOTIDE SEQUENCE</scope>
    <source>
        <strain evidence="8">ERTm2</strain>
    </source>
</reference>
<evidence type="ECO:0000313" key="9">
    <source>
        <dbReference type="EMBL" id="KFG26852.1"/>
    </source>
</evidence>
<evidence type="ECO:0000256" key="7">
    <source>
        <dbReference type="ARBA" id="ARBA00023306"/>
    </source>
</evidence>
<dbReference type="InterPro" id="IPR008672">
    <property type="entry name" value="Mad1"/>
</dbReference>
<dbReference type="Proteomes" id="UP000054524">
    <property type="component" value="Unassembled WGS sequence"/>
</dbReference>
<dbReference type="Pfam" id="PF05557">
    <property type="entry name" value="MAD"/>
    <property type="match status" value="1"/>
</dbReference>
<evidence type="ECO:0000256" key="1">
    <source>
        <dbReference type="ARBA" id="ARBA00004123"/>
    </source>
</evidence>